<dbReference type="KEGG" id="amr:AM1_A0368"/>
<dbReference type="GO" id="GO:0032993">
    <property type="term" value="C:protein-DNA complex"/>
    <property type="evidence" value="ECO:0007669"/>
    <property type="project" value="TreeGrafter"/>
</dbReference>
<dbReference type="GO" id="GO:0000976">
    <property type="term" value="F:transcription cis-regulatory region binding"/>
    <property type="evidence" value="ECO:0007669"/>
    <property type="project" value="TreeGrafter"/>
</dbReference>
<dbReference type="PANTHER" id="PTHR48111">
    <property type="entry name" value="REGULATOR OF RPOS"/>
    <property type="match status" value="1"/>
</dbReference>
<evidence type="ECO:0000256" key="1">
    <source>
        <dbReference type="ARBA" id="ARBA00022553"/>
    </source>
</evidence>
<dbReference type="GO" id="GO:0000156">
    <property type="term" value="F:phosphorelay response regulator activity"/>
    <property type="evidence" value="ECO:0007669"/>
    <property type="project" value="TreeGrafter"/>
</dbReference>
<evidence type="ECO:0000313" key="8">
    <source>
        <dbReference type="EMBL" id="ABW31486.1"/>
    </source>
</evidence>
<reference evidence="8 9" key="1">
    <citation type="journal article" date="2008" name="Proc. Natl. Acad. Sci. U.S.A.">
        <title>Niche adaptation and genome expansion in the chlorophyll d-producing cyanobacterium Acaryochloris marina.</title>
        <authorList>
            <person name="Swingley W.D."/>
            <person name="Chen M."/>
            <person name="Cheung P.C."/>
            <person name="Conrad A.L."/>
            <person name="Dejesa L.C."/>
            <person name="Hao J."/>
            <person name="Honchak B.M."/>
            <person name="Karbach L.E."/>
            <person name="Kurdoglu A."/>
            <person name="Lahiri S."/>
            <person name="Mastrian S.D."/>
            <person name="Miyashita H."/>
            <person name="Page L."/>
            <person name="Ramakrishna P."/>
            <person name="Satoh S."/>
            <person name="Sattley W.M."/>
            <person name="Shimada Y."/>
            <person name="Taylor H.L."/>
            <person name="Tomo T."/>
            <person name="Tsuchiya T."/>
            <person name="Wang Z.T."/>
            <person name="Raymond J."/>
            <person name="Mimuro M."/>
            <person name="Blankenship R.E."/>
            <person name="Touchman J.W."/>
        </authorList>
    </citation>
    <scope>NUCLEOTIDE SEQUENCE [LARGE SCALE GENOMIC DNA]</scope>
    <source>
        <strain evidence="9">MBIC 11017</strain>
        <plasmid evidence="9">Plasmid pREB1</plasmid>
    </source>
</reference>
<dbReference type="EMBL" id="CP000838">
    <property type="protein sequence ID" value="ABW31486.1"/>
    <property type="molecule type" value="Genomic_DNA"/>
</dbReference>
<evidence type="ECO:0000256" key="4">
    <source>
        <dbReference type="ARBA" id="ARBA00023125"/>
    </source>
</evidence>
<evidence type="ECO:0000256" key="3">
    <source>
        <dbReference type="ARBA" id="ARBA00023015"/>
    </source>
</evidence>
<geneLocation type="plasmid" evidence="8 9">
    <name>pREB1</name>
</geneLocation>
<dbReference type="HOGENOM" id="CLU_644999_0_0_3"/>
<dbReference type="GO" id="GO:0006355">
    <property type="term" value="P:regulation of DNA-templated transcription"/>
    <property type="evidence" value="ECO:0007669"/>
    <property type="project" value="TreeGrafter"/>
</dbReference>
<dbReference type="SMART" id="SM00448">
    <property type="entry name" value="REC"/>
    <property type="match status" value="2"/>
</dbReference>
<evidence type="ECO:0000256" key="6">
    <source>
        <dbReference type="PROSITE-ProRule" id="PRU00169"/>
    </source>
</evidence>
<keyword evidence="2" id="KW-0902">Two-component regulatory system</keyword>
<dbReference type="Gene3D" id="3.40.50.2300">
    <property type="match status" value="2"/>
</dbReference>
<dbReference type="InterPro" id="IPR001789">
    <property type="entry name" value="Sig_transdc_resp-reg_receiver"/>
</dbReference>
<name>A8ZL18_ACAM1</name>
<dbReference type="GO" id="GO:0005829">
    <property type="term" value="C:cytosol"/>
    <property type="evidence" value="ECO:0007669"/>
    <property type="project" value="TreeGrafter"/>
</dbReference>
<accession>A8ZL18</accession>
<dbReference type="RefSeq" id="WP_012166860.1">
    <property type="nucleotide sequence ID" value="NC_009926.1"/>
</dbReference>
<keyword evidence="9" id="KW-1185">Reference proteome</keyword>
<dbReference type="InterPro" id="IPR039420">
    <property type="entry name" value="WalR-like"/>
</dbReference>
<evidence type="ECO:0000256" key="2">
    <source>
        <dbReference type="ARBA" id="ARBA00023012"/>
    </source>
</evidence>
<dbReference type="PANTHER" id="PTHR48111:SF1">
    <property type="entry name" value="TWO-COMPONENT RESPONSE REGULATOR ORR33"/>
    <property type="match status" value="1"/>
</dbReference>
<sequence length="425" mass="46828">MSDCQTLLDFADQLIESNTGAALSQIQRLVLMEALTLRAKAKTYDQVASETGYSSGYIKAIAAELWKLLSKVSGKKVTKGNVQTMLQQQLKHEPSLLQDGRLVVETGMIPNRQPIIPKATDVTAVVTAAKATEIKETNGNKTDVNQAEVKEKATVIPSVILVVDDQPNIMNLLTSIMEQDEYEVWQASSGAEGLQMAAKVLPDLILLDVNMPDMDGYTVCQQLKADPQTTAIPIIFVSALDESWDKVKGFSVGGSDYITKPFNTLEVIVRIEDQLKIRQIQDQMLKADQAPTDSPQSKPSSAKAVILMVDDEPKNLALLTDVLEQEGYEIWQADSGAEALRVAGMVLPDLILLDINMPDMQGYDVCQQLKANAKTKLIPVIFVSALDETWDKVKAFSVGGSDYINKPIQIVELMARMKHQLQIWH</sequence>
<keyword evidence="5" id="KW-0804">Transcription</keyword>
<protein>
    <submittedName>
        <fullName evidence="8">Response regulator receiver, CheY-like protein</fullName>
    </submittedName>
</protein>
<feature type="domain" description="Response regulatory" evidence="7">
    <location>
        <begin position="305"/>
        <end position="421"/>
    </location>
</feature>
<dbReference type="PROSITE" id="PS50110">
    <property type="entry name" value="RESPONSE_REGULATORY"/>
    <property type="match status" value="2"/>
</dbReference>
<keyword evidence="4" id="KW-0238">DNA-binding</keyword>
<keyword evidence="8" id="KW-0614">Plasmid</keyword>
<dbReference type="InterPro" id="IPR058651">
    <property type="entry name" value="HTH_VMAP-M9"/>
</dbReference>
<organism evidence="8 9">
    <name type="scientific">Acaryochloris marina (strain MBIC 11017)</name>
    <dbReference type="NCBI Taxonomy" id="329726"/>
    <lineage>
        <taxon>Bacteria</taxon>
        <taxon>Bacillati</taxon>
        <taxon>Cyanobacteriota</taxon>
        <taxon>Cyanophyceae</taxon>
        <taxon>Acaryochloridales</taxon>
        <taxon>Acaryochloridaceae</taxon>
        <taxon>Acaryochloris</taxon>
    </lineage>
</organism>
<dbReference type="AlphaFoldDB" id="A8ZL18"/>
<evidence type="ECO:0000259" key="7">
    <source>
        <dbReference type="PROSITE" id="PS50110"/>
    </source>
</evidence>
<gene>
    <name evidence="8" type="ordered locus">AM1_A0368</name>
</gene>
<dbReference type="Pfam" id="PF26355">
    <property type="entry name" value="HTH_VMAP-M9"/>
    <property type="match status" value="1"/>
</dbReference>
<feature type="domain" description="Response regulatory" evidence="7">
    <location>
        <begin position="159"/>
        <end position="275"/>
    </location>
</feature>
<dbReference type="CDD" id="cd19920">
    <property type="entry name" value="REC_PA4781-like"/>
    <property type="match status" value="2"/>
</dbReference>
<dbReference type="Proteomes" id="UP000000268">
    <property type="component" value="Plasmid pREB1"/>
</dbReference>
<feature type="modified residue" description="4-aspartylphosphate" evidence="6">
    <location>
        <position position="208"/>
    </location>
</feature>
<dbReference type="SUPFAM" id="SSF52172">
    <property type="entry name" value="CheY-like"/>
    <property type="match status" value="2"/>
</dbReference>
<keyword evidence="3" id="KW-0805">Transcription regulation</keyword>
<feature type="modified residue" description="4-aspartylphosphate" evidence="6">
    <location>
        <position position="354"/>
    </location>
</feature>
<proteinExistence type="predicted"/>
<evidence type="ECO:0000256" key="5">
    <source>
        <dbReference type="ARBA" id="ARBA00023163"/>
    </source>
</evidence>
<evidence type="ECO:0000313" key="9">
    <source>
        <dbReference type="Proteomes" id="UP000000268"/>
    </source>
</evidence>
<dbReference type="InterPro" id="IPR011006">
    <property type="entry name" value="CheY-like_superfamily"/>
</dbReference>
<keyword evidence="1 6" id="KW-0597">Phosphoprotein</keyword>
<dbReference type="Pfam" id="PF00072">
    <property type="entry name" value="Response_reg"/>
    <property type="match status" value="2"/>
</dbReference>